<keyword evidence="6 7" id="KW-0472">Membrane</keyword>
<evidence type="ECO:0000256" key="6">
    <source>
        <dbReference type="ARBA" id="ARBA00023136"/>
    </source>
</evidence>
<feature type="transmembrane region" description="Helical" evidence="7">
    <location>
        <begin position="61"/>
        <end position="80"/>
    </location>
</feature>
<gene>
    <name evidence="8" type="ORF">F3168_01035</name>
</gene>
<dbReference type="InterPro" id="IPR002191">
    <property type="entry name" value="Bac_export_3"/>
</dbReference>
<proteinExistence type="inferred from homology"/>
<sequence length="95" mass="9801">MVGADMPDDRMLATLARAGVLLFTQSAATFLVPVLVVAVVVGLVQTVLSVQESSLSFLPKLLTLVAVMAIAGEGVMRALGDFLTGGLLDMVGAIR</sequence>
<dbReference type="AlphaFoldDB" id="A0A7C9GSZ7"/>
<accession>A0A7C9GSZ7</accession>
<reference evidence="8 9" key="1">
    <citation type="submission" date="2019-09" db="EMBL/GenBank/DDBJ databases">
        <title>Polymorphobacter sp. isolated from a lake in China.</title>
        <authorList>
            <person name="Liu Z."/>
        </authorList>
    </citation>
    <scope>NUCLEOTIDE SEQUENCE [LARGE SCALE GENOMIC DNA]</scope>
    <source>
        <strain evidence="8 9">D40P</strain>
    </source>
</reference>
<dbReference type="PANTHER" id="PTHR34040:SF2">
    <property type="entry name" value="FLAGELLAR BIOSYNTHETIC PROTEIN FLIQ"/>
    <property type="match status" value="1"/>
</dbReference>
<evidence type="ECO:0000256" key="3">
    <source>
        <dbReference type="ARBA" id="ARBA00022475"/>
    </source>
</evidence>
<evidence type="ECO:0000256" key="2">
    <source>
        <dbReference type="ARBA" id="ARBA00006156"/>
    </source>
</evidence>
<feature type="transmembrane region" description="Helical" evidence="7">
    <location>
        <begin position="20"/>
        <end position="49"/>
    </location>
</feature>
<evidence type="ECO:0000256" key="4">
    <source>
        <dbReference type="ARBA" id="ARBA00022692"/>
    </source>
</evidence>
<keyword evidence="4 7" id="KW-0812">Transmembrane</keyword>
<dbReference type="EMBL" id="WIOL01000001">
    <property type="protein sequence ID" value="MQT15849.1"/>
    <property type="molecule type" value="Genomic_DNA"/>
</dbReference>
<dbReference type="PRINTS" id="PR00952">
    <property type="entry name" value="TYPE3IMQPROT"/>
</dbReference>
<evidence type="ECO:0000256" key="5">
    <source>
        <dbReference type="ARBA" id="ARBA00022989"/>
    </source>
</evidence>
<dbReference type="Pfam" id="PF01313">
    <property type="entry name" value="Bac_export_3"/>
    <property type="match status" value="1"/>
</dbReference>
<name>A0A7C9GSZ7_9SPHN</name>
<evidence type="ECO:0000313" key="8">
    <source>
        <dbReference type="EMBL" id="MQT15849.1"/>
    </source>
</evidence>
<keyword evidence="5 7" id="KW-1133">Transmembrane helix</keyword>
<comment type="subcellular location">
    <subcellularLocation>
        <location evidence="1">Cell membrane</location>
        <topology evidence="1">Multi-pass membrane protein</topology>
    </subcellularLocation>
</comment>
<keyword evidence="8" id="KW-0966">Cell projection</keyword>
<keyword evidence="3" id="KW-1003">Cell membrane</keyword>
<comment type="caution">
    <text evidence="8">The sequence shown here is derived from an EMBL/GenBank/DDBJ whole genome shotgun (WGS) entry which is preliminary data.</text>
</comment>
<protein>
    <submittedName>
        <fullName evidence="8">Flagellar biosynthetic protein FliQ</fullName>
    </submittedName>
</protein>
<keyword evidence="8" id="KW-0282">Flagellum</keyword>
<dbReference type="PANTHER" id="PTHR34040">
    <property type="entry name" value="FLAGELLAR BIOSYNTHETIC PROTEIN FLIQ"/>
    <property type="match status" value="1"/>
</dbReference>
<evidence type="ECO:0000313" key="9">
    <source>
        <dbReference type="Proteomes" id="UP000481327"/>
    </source>
</evidence>
<keyword evidence="9" id="KW-1185">Reference proteome</keyword>
<organism evidence="8 9">
    <name type="scientific">Sandarakinorhabdus fusca</name>
    <dbReference type="NCBI Taxonomy" id="1439888"/>
    <lineage>
        <taxon>Bacteria</taxon>
        <taxon>Pseudomonadati</taxon>
        <taxon>Pseudomonadota</taxon>
        <taxon>Alphaproteobacteria</taxon>
        <taxon>Sphingomonadales</taxon>
        <taxon>Sphingosinicellaceae</taxon>
        <taxon>Sandarakinorhabdus</taxon>
    </lineage>
</organism>
<dbReference type="Proteomes" id="UP000481327">
    <property type="component" value="Unassembled WGS sequence"/>
</dbReference>
<comment type="similarity">
    <text evidence="2">Belongs to the FliQ/MopD/SpaQ family.</text>
</comment>
<evidence type="ECO:0000256" key="7">
    <source>
        <dbReference type="SAM" id="Phobius"/>
    </source>
</evidence>
<dbReference type="GO" id="GO:0005886">
    <property type="term" value="C:plasma membrane"/>
    <property type="evidence" value="ECO:0007669"/>
    <property type="project" value="UniProtKB-SubCell"/>
</dbReference>
<dbReference type="GO" id="GO:0009306">
    <property type="term" value="P:protein secretion"/>
    <property type="evidence" value="ECO:0007669"/>
    <property type="project" value="InterPro"/>
</dbReference>
<evidence type="ECO:0000256" key="1">
    <source>
        <dbReference type="ARBA" id="ARBA00004651"/>
    </source>
</evidence>
<keyword evidence="8" id="KW-0969">Cilium</keyword>
<dbReference type="RefSeq" id="WP_152576314.1">
    <property type="nucleotide sequence ID" value="NZ_JAATJI010000001.1"/>
</dbReference>